<dbReference type="OrthoDB" id="273452at2759"/>
<evidence type="ECO:0000313" key="3">
    <source>
        <dbReference type="EMBL" id="ACO66029.1"/>
    </source>
</evidence>
<sequence length="473" mass="50484">MPPPLDGVGAAGVLMVGVIPRWIYKAAVRTLQLVLAAALFPVLRGCYLRVRHFGMTALASFGIRIEPSRRNTVPGLSPKSTVVRGRNQATRRPTLAATTGSQGADGPSQLFVLIHGLGGTPDDLRCLERNLTQRGGTDVLVHKPACNTLVRSFDGVPNGARRVADEIRAVVAEHRASLRRISLVGNSLGGIYARYAAALLFDEDSKTIAGLEPTTFLTTASPHLGVGPFGYLGMFPSPLQTVGAALIGESCSQLMLRDGWGNRRPLLAKMADPMNGKEGARGSGGGSGARDEADGLPFVDALASFERRCAYANAVNDFLVAFETASIDPDATRTMREKRSREASSPASANIIDAGGFGAAAGPTGSFPFPFTGAPRIADERDHIPTDPASRERSLFGSGSDAGDGLALQRKMAAGLQTLSWHHVDVEFPGYLPLAHNKICALQRDPVMEFLFKDGEFIVEHQAEYLLAWVREQ</sequence>
<evidence type="ECO:0000256" key="1">
    <source>
        <dbReference type="SAM" id="MobiDB-lite"/>
    </source>
</evidence>
<name>C1EDC2_MICCC</name>
<dbReference type="FunCoup" id="C1EDC2">
    <property type="interactions" value="497"/>
</dbReference>
<dbReference type="eggNOG" id="KOG4372">
    <property type="taxonomic scope" value="Eukaryota"/>
</dbReference>
<keyword evidence="4" id="KW-1185">Reference proteome</keyword>
<dbReference type="STRING" id="296587.C1EDC2"/>
<dbReference type="OMA" id="VEHQAEY"/>
<evidence type="ECO:0000313" key="4">
    <source>
        <dbReference type="Proteomes" id="UP000002009"/>
    </source>
</evidence>
<dbReference type="Pfam" id="PF05057">
    <property type="entry name" value="DUF676"/>
    <property type="match status" value="1"/>
</dbReference>
<dbReference type="InParanoid" id="C1EDC2"/>
<accession>C1EDC2</accession>
<feature type="region of interest" description="Disordered" evidence="1">
    <location>
        <begin position="272"/>
        <end position="291"/>
    </location>
</feature>
<organism evidence="3 4">
    <name type="scientific">Micromonas commoda (strain RCC299 / NOUM17 / CCMP2709)</name>
    <name type="common">Picoplanktonic green alga</name>
    <dbReference type="NCBI Taxonomy" id="296587"/>
    <lineage>
        <taxon>Eukaryota</taxon>
        <taxon>Viridiplantae</taxon>
        <taxon>Chlorophyta</taxon>
        <taxon>Mamiellophyceae</taxon>
        <taxon>Mamiellales</taxon>
        <taxon>Mamiellaceae</taxon>
        <taxon>Micromonas</taxon>
    </lineage>
</organism>
<dbReference type="InterPro" id="IPR044294">
    <property type="entry name" value="Lipase-like"/>
</dbReference>
<gene>
    <name evidence="3" type="ORF">MICPUN_62218</name>
</gene>
<dbReference type="Proteomes" id="UP000002009">
    <property type="component" value="Chromosome 11"/>
</dbReference>
<dbReference type="InterPro" id="IPR029058">
    <property type="entry name" value="AB_hydrolase_fold"/>
</dbReference>
<proteinExistence type="predicted"/>
<feature type="region of interest" description="Disordered" evidence="1">
    <location>
        <begin position="74"/>
        <end position="103"/>
    </location>
</feature>
<dbReference type="RefSeq" id="XP_002504771.1">
    <property type="nucleotide sequence ID" value="XM_002504725.1"/>
</dbReference>
<dbReference type="PANTHER" id="PTHR12482:SF62">
    <property type="entry name" value="LIPASE ROG1-RELATED"/>
    <property type="match status" value="1"/>
</dbReference>
<evidence type="ECO:0000259" key="2">
    <source>
        <dbReference type="Pfam" id="PF05057"/>
    </source>
</evidence>
<dbReference type="AlphaFoldDB" id="C1EDC2"/>
<dbReference type="Gene3D" id="3.40.50.1820">
    <property type="entry name" value="alpha/beta hydrolase"/>
    <property type="match status" value="1"/>
</dbReference>
<dbReference type="GeneID" id="8247193"/>
<feature type="compositionally biased region" description="Polar residues" evidence="1">
    <location>
        <begin position="87"/>
        <end position="102"/>
    </location>
</feature>
<dbReference type="PANTHER" id="PTHR12482">
    <property type="entry name" value="LIPASE ROG1-RELATED-RELATED"/>
    <property type="match status" value="1"/>
</dbReference>
<dbReference type="KEGG" id="mis:MICPUN_62218"/>
<dbReference type="InterPro" id="IPR007751">
    <property type="entry name" value="DUF676_lipase-like"/>
</dbReference>
<feature type="domain" description="DUF676" evidence="2">
    <location>
        <begin position="108"/>
        <end position="273"/>
    </location>
</feature>
<dbReference type="SUPFAM" id="SSF53474">
    <property type="entry name" value="alpha/beta-Hydrolases"/>
    <property type="match status" value="1"/>
</dbReference>
<reference evidence="3 4" key="1">
    <citation type="journal article" date="2009" name="Science">
        <title>Green evolution and dynamic adaptations revealed by genomes of the marine picoeukaryotes Micromonas.</title>
        <authorList>
            <person name="Worden A.Z."/>
            <person name="Lee J.H."/>
            <person name="Mock T."/>
            <person name="Rouze P."/>
            <person name="Simmons M.P."/>
            <person name="Aerts A.L."/>
            <person name="Allen A.E."/>
            <person name="Cuvelier M.L."/>
            <person name="Derelle E."/>
            <person name="Everett M.V."/>
            <person name="Foulon E."/>
            <person name="Grimwood J."/>
            <person name="Gundlach H."/>
            <person name="Henrissat B."/>
            <person name="Napoli C."/>
            <person name="McDonald S.M."/>
            <person name="Parker M.S."/>
            <person name="Rombauts S."/>
            <person name="Salamov A."/>
            <person name="Von Dassow P."/>
            <person name="Badger J.H."/>
            <person name="Coutinho P.M."/>
            <person name="Demir E."/>
            <person name="Dubchak I."/>
            <person name="Gentemann C."/>
            <person name="Eikrem W."/>
            <person name="Gready J.E."/>
            <person name="John U."/>
            <person name="Lanier W."/>
            <person name="Lindquist E.A."/>
            <person name="Lucas S."/>
            <person name="Mayer K.F."/>
            <person name="Moreau H."/>
            <person name="Not F."/>
            <person name="Otillar R."/>
            <person name="Panaud O."/>
            <person name="Pangilinan J."/>
            <person name="Paulsen I."/>
            <person name="Piegu B."/>
            <person name="Poliakov A."/>
            <person name="Robbens S."/>
            <person name="Schmutz J."/>
            <person name="Toulza E."/>
            <person name="Wyss T."/>
            <person name="Zelensky A."/>
            <person name="Zhou K."/>
            <person name="Armbrust E.V."/>
            <person name="Bhattacharya D."/>
            <person name="Goodenough U.W."/>
            <person name="Van de Peer Y."/>
            <person name="Grigoriev I.V."/>
        </authorList>
    </citation>
    <scope>NUCLEOTIDE SEQUENCE [LARGE SCALE GENOMIC DNA]</scope>
    <source>
        <strain evidence="4">RCC299 / NOUM17</strain>
    </source>
</reference>
<dbReference type="EMBL" id="CP001330">
    <property type="protein sequence ID" value="ACO66029.1"/>
    <property type="molecule type" value="Genomic_DNA"/>
</dbReference>
<protein>
    <recommendedName>
        <fullName evidence="2">DUF676 domain-containing protein</fullName>
    </recommendedName>
</protein>